<comment type="catalytic activity">
    <reaction evidence="11">
        <text>L-lysyl-[protein] + acetyl-CoA = N(6)-acetyl-L-lysyl-[protein] + CoA + H(+)</text>
        <dbReference type="Rhea" id="RHEA:45948"/>
        <dbReference type="Rhea" id="RHEA-COMP:9752"/>
        <dbReference type="Rhea" id="RHEA-COMP:10731"/>
        <dbReference type="ChEBI" id="CHEBI:15378"/>
        <dbReference type="ChEBI" id="CHEBI:29969"/>
        <dbReference type="ChEBI" id="CHEBI:57287"/>
        <dbReference type="ChEBI" id="CHEBI:57288"/>
        <dbReference type="ChEBI" id="CHEBI:61930"/>
        <dbReference type="EC" id="2.3.1.48"/>
    </reaction>
</comment>
<feature type="compositionally biased region" description="Low complexity" evidence="12">
    <location>
        <begin position="568"/>
        <end position="582"/>
    </location>
</feature>
<comment type="caution">
    <text evidence="14">The sequence shown here is derived from an EMBL/GenBank/DDBJ whole genome shotgun (WGS) entry which is preliminary data.</text>
</comment>
<dbReference type="EMBL" id="BSDZ01000086">
    <property type="protein sequence ID" value="GLI69714.1"/>
    <property type="molecule type" value="Genomic_DNA"/>
</dbReference>
<keyword evidence="5" id="KW-0863">Zinc-finger</keyword>
<reference evidence="14 15" key="1">
    <citation type="journal article" date="2023" name="IScience">
        <title>Expanded male sex-determining region conserved during the evolution of homothallism in the green alga Volvox.</title>
        <authorList>
            <person name="Yamamoto K."/>
            <person name="Matsuzaki R."/>
            <person name="Mahakham W."/>
            <person name="Heman W."/>
            <person name="Sekimoto H."/>
            <person name="Kawachi M."/>
            <person name="Minakuchi Y."/>
            <person name="Toyoda A."/>
            <person name="Nozaki H."/>
        </authorList>
    </citation>
    <scope>NUCLEOTIDE SEQUENCE [LARGE SCALE GENOMIC DNA]</scope>
    <source>
        <strain evidence="14 15">NIES-4468</strain>
    </source>
</reference>
<dbReference type="Pfam" id="PF02135">
    <property type="entry name" value="zf-TAZ"/>
    <property type="match status" value="1"/>
</dbReference>
<evidence type="ECO:0000256" key="8">
    <source>
        <dbReference type="ARBA" id="ARBA00023015"/>
    </source>
</evidence>
<keyword evidence="10" id="KW-0539">Nucleus</keyword>
<sequence>MVPRAPVGHMTPLNGDDPAFLETCHRWLLFHYHCKGCKYNENSCQYGKVCSYGKSTFTHVRGCHRGECSFPRCALIKSILRHHADCQDDDCRMCSPVCKYQARSKSAQAHSQAQTMAEISRAIPKGFCVEGSEQLPPLPAQLPSPQQGLRKRDSMNAQPEVQQQGCSSKAVQQQKQQNAGMLFEARHREHKRQFSSSLSQTSWSMDAAGTALTNSSAASSSGCTLTHAPSESLDAIAELQALQLEKPAQQQQRQPEPPVGQEQQPQQHQEQQQQSTADSSQQVPVKGQLPAGQQQLASPPVPPTGSRACCSPLGCISVPSSGGVMDHPAPHQAVGSWPVPHVAGGMPQQLRQSSPPQPPPPPSHHDQQSSSTYGSNALAMLMHPSLLEQQPMSFMPVLQPHNSHPQAILSQHQQLQHITALQAHEQRQAPLSFVREPALGAAMQCATSAGAFQVGLTNPTAHHHHHHHHLHHQPQVFGVVTTAVAAGAAAPQASGAAGAHIFPTHMPLNTWPFMSLPYNTFAQTLQQQPSQLGNMASGMSYTPVHHDPYGSPGNASSVLLPSAYPPYQHSQMPPQPLQQPLQSPQVMTAGSGAHVQGSSSGVFMGSISPGPLAQTSLGCGPEAMDSDGVAPGMPASWGPFRHPGLPLHGAHSRGY</sequence>
<evidence type="ECO:0000256" key="10">
    <source>
        <dbReference type="ARBA" id="ARBA00023242"/>
    </source>
</evidence>
<evidence type="ECO:0000256" key="3">
    <source>
        <dbReference type="ARBA" id="ARBA00022679"/>
    </source>
</evidence>
<dbReference type="Gene3D" id="1.20.1020.10">
    <property type="entry name" value="TAZ domain"/>
    <property type="match status" value="1"/>
</dbReference>
<feature type="compositionally biased region" description="Polar residues" evidence="12">
    <location>
        <begin position="155"/>
        <end position="177"/>
    </location>
</feature>
<protein>
    <recommendedName>
        <fullName evidence="2">histone acetyltransferase</fullName>
        <ecNumber evidence="2">2.3.1.48</ecNumber>
    </recommendedName>
</protein>
<organism evidence="14 15">
    <name type="scientific">Volvox africanus</name>
    <dbReference type="NCBI Taxonomy" id="51714"/>
    <lineage>
        <taxon>Eukaryota</taxon>
        <taxon>Viridiplantae</taxon>
        <taxon>Chlorophyta</taxon>
        <taxon>core chlorophytes</taxon>
        <taxon>Chlorophyceae</taxon>
        <taxon>CS clade</taxon>
        <taxon>Chlamydomonadales</taxon>
        <taxon>Volvocaceae</taxon>
        <taxon>Volvox</taxon>
    </lineage>
</organism>
<proteinExistence type="predicted"/>
<dbReference type="PANTHER" id="PTHR13808">
    <property type="entry name" value="CBP/P300-RELATED"/>
    <property type="match status" value="1"/>
</dbReference>
<keyword evidence="8" id="KW-0805">Transcription regulation</keyword>
<dbReference type="Proteomes" id="UP001165090">
    <property type="component" value="Unassembled WGS sequence"/>
</dbReference>
<keyword evidence="4" id="KW-0479">Metal-binding</keyword>
<accession>A0ABQ5SJ50</accession>
<gene>
    <name evidence="14" type="ORF">VaNZ11_014221</name>
</gene>
<feature type="region of interest" description="Disordered" evidence="12">
    <location>
        <begin position="326"/>
        <end position="372"/>
    </location>
</feature>
<evidence type="ECO:0000256" key="5">
    <source>
        <dbReference type="ARBA" id="ARBA00022771"/>
    </source>
</evidence>
<keyword evidence="7" id="KW-0156">Chromatin regulator</keyword>
<dbReference type="EC" id="2.3.1.48" evidence="2"/>
<feature type="compositionally biased region" description="Low complexity" evidence="12">
    <location>
        <begin position="246"/>
        <end position="282"/>
    </location>
</feature>
<evidence type="ECO:0000256" key="4">
    <source>
        <dbReference type="ARBA" id="ARBA00022723"/>
    </source>
</evidence>
<evidence type="ECO:0000259" key="13">
    <source>
        <dbReference type="PROSITE" id="PS50134"/>
    </source>
</evidence>
<keyword evidence="3" id="KW-0808">Transferase</keyword>
<evidence type="ECO:0000256" key="1">
    <source>
        <dbReference type="ARBA" id="ARBA00004123"/>
    </source>
</evidence>
<evidence type="ECO:0000256" key="7">
    <source>
        <dbReference type="ARBA" id="ARBA00022853"/>
    </source>
</evidence>
<feature type="region of interest" description="Disordered" evidence="12">
    <location>
        <begin position="246"/>
        <end position="306"/>
    </location>
</feature>
<keyword evidence="6" id="KW-0862">Zinc</keyword>
<dbReference type="PANTHER" id="PTHR13808:SF1">
    <property type="entry name" value="HISTONE ACETYLTRANSFERASE"/>
    <property type="match status" value="1"/>
</dbReference>
<evidence type="ECO:0000256" key="12">
    <source>
        <dbReference type="SAM" id="MobiDB-lite"/>
    </source>
</evidence>
<evidence type="ECO:0000256" key="6">
    <source>
        <dbReference type="ARBA" id="ARBA00022833"/>
    </source>
</evidence>
<dbReference type="InterPro" id="IPR013178">
    <property type="entry name" value="Histone_AcTrfase_Rtt109/CBP"/>
</dbReference>
<dbReference type="InterPro" id="IPR035898">
    <property type="entry name" value="TAZ_dom_sf"/>
</dbReference>
<evidence type="ECO:0000256" key="9">
    <source>
        <dbReference type="ARBA" id="ARBA00023163"/>
    </source>
</evidence>
<feature type="region of interest" description="Disordered" evidence="12">
    <location>
        <begin position="546"/>
        <end position="582"/>
    </location>
</feature>
<evidence type="ECO:0000256" key="2">
    <source>
        <dbReference type="ARBA" id="ARBA00013184"/>
    </source>
</evidence>
<dbReference type="SMART" id="SM00551">
    <property type="entry name" value="ZnF_TAZ"/>
    <property type="match status" value="1"/>
</dbReference>
<keyword evidence="9" id="KW-0804">Transcription</keyword>
<evidence type="ECO:0000256" key="11">
    <source>
        <dbReference type="ARBA" id="ARBA00048017"/>
    </source>
</evidence>
<evidence type="ECO:0000313" key="14">
    <source>
        <dbReference type="EMBL" id="GLI69714.1"/>
    </source>
</evidence>
<feature type="region of interest" description="Disordered" evidence="12">
    <location>
        <begin position="620"/>
        <end position="655"/>
    </location>
</feature>
<name>A0ABQ5SJ50_9CHLO</name>
<dbReference type="PROSITE" id="PS50134">
    <property type="entry name" value="ZF_TAZ"/>
    <property type="match status" value="1"/>
</dbReference>
<keyword evidence="15" id="KW-1185">Reference proteome</keyword>
<feature type="region of interest" description="Disordered" evidence="12">
    <location>
        <begin position="137"/>
        <end position="177"/>
    </location>
</feature>
<dbReference type="SUPFAM" id="SSF57933">
    <property type="entry name" value="TAZ domain"/>
    <property type="match status" value="1"/>
</dbReference>
<comment type="subcellular location">
    <subcellularLocation>
        <location evidence="1">Nucleus</location>
    </subcellularLocation>
</comment>
<feature type="domain" description="TAZ-type" evidence="13">
    <location>
        <begin position="17"/>
        <end position="97"/>
    </location>
</feature>
<dbReference type="InterPro" id="IPR000197">
    <property type="entry name" value="Znf_TAZ"/>
</dbReference>
<evidence type="ECO:0000313" key="15">
    <source>
        <dbReference type="Proteomes" id="UP001165090"/>
    </source>
</evidence>